<name>A0AA40C179_9PEZI</name>
<sequence length="538" mass="59146">MASFDPPDDDATLGGANTHTAPAQQPFIITTSFPKQDSATRRLIRSHVMRGVNKGKPRARRATREVPESTTAVGRPGPQKVAAKPAVDGAGEIVGGWSPAAAAGARESMWAIFTPAKLASEISLARPMAVLTRPMQQLIYESFTIIKPALYVLWSKFRVEGETNSAFCVDTLSLHPAMVPITLFAAQSYRDQARGEASASSAARAYFGQALRRLQQSLDSKADATSYPTMVVVTSLAAASLTFGELETTQKHLDGLERIIQVRGGLASLPERHYIEHKAQAIGLGLAMATGKRPRLFQDKYSEEGQGWGCEIAQGRSARHFPELKAIMTTPSSTLDPRLLYVYADLREFSRLANEAATPTTTTGNKNAARIPIGAFSKVGSSIPYRLTQLGFPPTSLEEVLRLSMLAYAKTLVMRLKGFLARLDSLADKVKTALEAQLLARRLVVRDDGNEQEEQSADRILLWAVFTVTVALCEDNIGRDDDTETQGWCRSCLVQILTILRLHTWTEVQTALKQFLWVDLLHDRPARVIFEQVQRQLI</sequence>
<protein>
    <submittedName>
        <fullName evidence="2">Uncharacterized protein</fullName>
    </submittedName>
</protein>
<comment type="caution">
    <text evidence="2">The sequence shown here is derived from an EMBL/GenBank/DDBJ whole genome shotgun (WGS) entry which is preliminary data.</text>
</comment>
<feature type="region of interest" description="Disordered" evidence="1">
    <location>
        <begin position="50"/>
        <end position="81"/>
    </location>
</feature>
<feature type="compositionally biased region" description="Basic residues" evidence="1">
    <location>
        <begin position="50"/>
        <end position="61"/>
    </location>
</feature>
<proteinExistence type="predicted"/>
<keyword evidence="3" id="KW-1185">Reference proteome</keyword>
<accession>A0AA40C179</accession>
<organism evidence="2 3">
    <name type="scientific">Immersiella caudata</name>
    <dbReference type="NCBI Taxonomy" id="314043"/>
    <lineage>
        <taxon>Eukaryota</taxon>
        <taxon>Fungi</taxon>
        <taxon>Dikarya</taxon>
        <taxon>Ascomycota</taxon>
        <taxon>Pezizomycotina</taxon>
        <taxon>Sordariomycetes</taxon>
        <taxon>Sordariomycetidae</taxon>
        <taxon>Sordariales</taxon>
        <taxon>Lasiosphaeriaceae</taxon>
        <taxon>Immersiella</taxon>
    </lineage>
</organism>
<dbReference type="EMBL" id="JAULSU010000004">
    <property type="protein sequence ID" value="KAK0620813.1"/>
    <property type="molecule type" value="Genomic_DNA"/>
</dbReference>
<evidence type="ECO:0000313" key="2">
    <source>
        <dbReference type="EMBL" id="KAK0620813.1"/>
    </source>
</evidence>
<evidence type="ECO:0000313" key="3">
    <source>
        <dbReference type="Proteomes" id="UP001175000"/>
    </source>
</evidence>
<reference evidence="2" key="1">
    <citation type="submission" date="2023-06" db="EMBL/GenBank/DDBJ databases">
        <title>Genome-scale phylogeny and comparative genomics of the fungal order Sordariales.</title>
        <authorList>
            <consortium name="Lawrence Berkeley National Laboratory"/>
            <person name="Hensen N."/>
            <person name="Bonometti L."/>
            <person name="Westerberg I."/>
            <person name="Brannstrom I.O."/>
            <person name="Guillou S."/>
            <person name="Cros-Aarteil S."/>
            <person name="Calhoun S."/>
            <person name="Haridas S."/>
            <person name="Kuo A."/>
            <person name="Mondo S."/>
            <person name="Pangilinan J."/>
            <person name="Riley R."/>
            <person name="Labutti K."/>
            <person name="Andreopoulos B."/>
            <person name="Lipzen A."/>
            <person name="Chen C."/>
            <person name="Yanf M."/>
            <person name="Daum C."/>
            <person name="Ng V."/>
            <person name="Clum A."/>
            <person name="Steindorff A."/>
            <person name="Ohm R."/>
            <person name="Martin F."/>
            <person name="Silar P."/>
            <person name="Natvig D."/>
            <person name="Lalanne C."/>
            <person name="Gautier V."/>
            <person name="Ament-Velasquez S.L."/>
            <person name="Kruys A."/>
            <person name="Hutchinson M.I."/>
            <person name="Powell A.J."/>
            <person name="Barry K."/>
            <person name="Miller A.N."/>
            <person name="Grigoriev I.V."/>
            <person name="Debuchy R."/>
            <person name="Gladieux P."/>
            <person name="Thoren M.H."/>
            <person name="Johannesson H."/>
        </authorList>
    </citation>
    <scope>NUCLEOTIDE SEQUENCE</scope>
    <source>
        <strain evidence="2">CBS 606.72</strain>
    </source>
</reference>
<evidence type="ECO:0000256" key="1">
    <source>
        <dbReference type="SAM" id="MobiDB-lite"/>
    </source>
</evidence>
<dbReference type="PANTHER" id="PTHR37540:SF5">
    <property type="entry name" value="TRANSCRIPTION FACTOR DOMAIN-CONTAINING PROTEIN"/>
    <property type="match status" value="1"/>
</dbReference>
<dbReference type="Proteomes" id="UP001175000">
    <property type="component" value="Unassembled WGS sequence"/>
</dbReference>
<feature type="region of interest" description="Disordered" evidence="1">
    <location>
        <begin position="1"/>
        <end position="25"/>
    </location>
</feature>
<dbReference type="AlphaFoldDB" id="A0AA40C179"/>
<gene>
    <name evidence="2" type="ORF">B0T14DRAFT_604338</name>
</gene>
<dbReference type="PANTHER" id="PTHR37540">
    <property type="entry name" value="TRANSCRIPTION FACTOR (ACR-2), PUTATIVE-RELATED-RELATED"/>
    <property type="match status" value="1"/>
</dbReference>
<feature type="compositionally biased region" description="Polar residues" evidence="1">
    <location>
        <begin position="15"/>
        <end position="25"/>
    </location>
</feature>
<feature type="compositionally biased region" description="Acidic residues" evidence="1">
    <location>
        <begin position="1"/>
        <end position="11"/>
    </location>
</feature>